<name>A0ACC3TH86_9ASCO</name>
<dbReference type="Proteomes" id="UP001489719">
    <property type="component" value="Unassembled WGS sequence"/>
</dbReference>
<dbReference type="EMBL" id="MU970124">
    <property type="protein sequence ID" value="KAK9320563.1"/>
    <property type="molecule type" value="Genomic_DNA"/>
</dbReference>
<keyword evidence="2" id="KW-1185">Reference proteome</keyword>
<organism evidence="1 2">
    <name type="scientific">Lipomyces orientalis</name>
    <dbReference type="NCBI Taxonomy" id="1233043"/>
    <lineage>
        <taxon>Eukaryota</taxon>
        <taxon>Fungi</taxon>
        <taxon>Dikarya</taxon>
        <taxon>Ascomycota</taxon>
        <taxon>Saccharomycotina</taxon>
        <taxon>Lipomycetes</taxon>
        <taxon>Lipomycetales</taxon>
        <taxon>Lipomycetaceae</taxon>
        <taxon>Lipomyces</taxon>
    </lineage>
</organism>
<accession>A0ACC3TH86</accession>
<reference evidence="2" key="1">
    <citation type="journal article" date="2024" name="Front. Bioeng. Biotechnol.">
        <title>Genome-scale model development and genomic sequencing of the oleaginous clade Lipomyces.</title>
        <authorList>
            <person name="Czajka J.J."/>
            <person name="Han Y."/>
            <person name="Kim J."/>
            <person name="Mondo S.J."/>
            <person name="Hofstad B.A."/>
            <person name="Robles A."/>
            <person name="Haridas S."/>
            <person name="Riley R."/>
            <person name="LaButti K."/>
            <person name="Pangilinan J."/>
            <person name="Andreopoulos W."/>
            <person name="Lipzen A."/>
            <person name="Yan J."/>
            <person name="Wang M."/>
            <person name="Ng V."/>
            <person name="Grigoriev I.V."/>
            <person name="Spatafora J.W."/>
            <person name="Magnuson J.K."/>
            <person name="Baker S.E."/>
            <person name="Pomraning K.R."/>
        </authorList>
    </citation>
    <scope>NUCLEOTIDE SEQUENCE [LARGE SCALE GENOMIC DNA]</scope>
    <source>
        <strain evidence="2">CBS 10300</strain>
    </source>
</reference>
<proteinExistence type="predicted"/>
<evidence type="ECO:0000313" key="2">
    <source>
        <dbReference type="Proteomes" id="UP001489719"/>
    </source>
</evidence>
<gene>
    <name evidence="1" type="ORF">V1517DRAFT_329051</name>
</gene>
<sequence length="858" mass="94468">MEDRYRVQSPSLSPSTSIKRSSSLVRQKIEKFREKRRRRHHHRREYNGENGAESPKGTFKILNERRDSMGSNYSGSSWSGSGSEYMYNGESDPGQDGEPSPPLADAVTLPSPSPAALEPEIITSYRKKQPTANNFAPVADFDAHLNGNATTSSDEGSQNKSSNIQSANVLTGNAFFSNMLSAAQNTFSSLTAGAAGKRDDQLSKSPVLPSTMFQGNRPRAETEPIPRPSAELDGPLMPLKTVATLGKGELSLSSILESNVTSPETLNQKPLDEQTEASETAVTRLVTQATGAEPVAPMDRAVPIVPSSSKRRSASIQRRRGSSVSQSVPPVISPIAAPRFTGFAVASKKRNRDFHQLFRSVPEDDYLIEDYGCALSREILLQGRLYISEQHICFNSNIFGWVTNLVISFDEVMAIEKKTTVGLFPNAIVIQTLHARNVFASFISRDSTYELMCSIWRNGEQAASSNSSEDSGMESDGDGDTFSIEESDGESAVASGLAEKVPGEGSENVKGGEDIGPLKHPPTKCGCKPNEHYEKVVCDVSFPAPIGRICNLLWGDNTTWIESFMKNVLKVLELSTPTPFEASEASGKKSRSFNYIKLLNANIGPKQTKCLATETIENWEFENYVTVVVSTVTPDVPNGNIFVTKTRYCLTWGENNMTHIQITCGVEWSGKSWIKVPIEKGANDGQQQVANQLVAALNEKFQPKTKKRKGRKRRGDKHKGAIKAAAELETVKKEESASIFATAMGWFGFRSDSTYITYVVIALFAALLVATLWLIFSGGKKDKRTRWDTIWDLEEQKLWEWLDDRSGHIGPPTGTKSPSGSAPVHPKGWLSRREVEEAIQITQRRLDLLRKKMENYGG</sequence>
<comment type="caution">
    <text evidence="1">The sequence shown here is derived from an EMBL/GenBank/DDBJ whole genome shotgun (WGS) entry which is preliminary data.</text>
</comment>
<protein>
    <submittedName>
        <fullName evidence="1">Uncharacterized protein</fullName>
    </submittedName>
</protein>
<evidence type="ECO:0000313" key="1">
    <source>
        <dbReference type="EMBL" id="KAK9320563.1"/>
    </source>
</evidence>